<feature type="compositionally biased region" description="Acidic residues" evidence="1">
    <location>
        <begin position="194"/>
        <end position="232"/>
    </location>
</feature>
<comment type="caution">
    <text evidence="2">The sequence shown here is derived from an EMBL/GenBank/DDBJ whole genome shotgun (WGS) entry which is preliminary data.</text>
</comment>
<dbReference type="InterPro" id="IPR051272">
    <property type="entry name" value="RIO-type_Ser/Thr_kinase"/>
</dbReference>
<accession>A0A388K8M6</accession>
<evidence type="ECO:0000256" key="1">
    <source>
        <dbReference type="SAM" id="MobiDB-lite"/>
    </source>
</evidence>
<name>A0A388K8M6_CHABU</name>
<proteinExistence type="predicted"/>
<dbReference type="AlphaFoldDB" id="A0A388K8M6"/>
<feature type="region of interest" description="Disordered" evidence="1">
    <location>
        <begin position="253"/>
        <end position="291"/>
    </location>
</feature>
<feature type="compositionally biased region" description="Basic and acidic residues" evidence="1">
    <location>
        <begin position="168"/>
        <end position="178"/>
    </location>
</feature>
<dbReference type="EMBL" id="BFEA01000074">
    <property type="protein sequence ID" value="GBG66424.1"/>
    <property type="molecule type" value="Genomic_DNA"/>
</dbReference>
<keyword evidence="3" id="KW-1185">Reference proteome</keyword>
<reference evidence="2 3" key="1">
    <citation type="journal article" date="2018" name="Cell">
        <title>The Chara Genome: Secondary Complexity and Implications for Plant Terrestrialization.</title>
        <authorList>
            <person name="Nishiyama T."/>
            <person name="Sakayama H."/>
            <person name="Vries J.D."/>
            <person name="Buschmann H."/>
            <person name="Saint-Marcoux D."/>
            <person name="Ullrich K.K."/>
            <person name="Haas F.B."/>
            <person name="Vanderstraeten L."/>
            <person name="Becker D."/>
            <person name="Lang D."/>
            <person name="Vosolsobe S."/>
            <person name="Rombauts S."/>
            <person name="Wilhelmsson P.K.I."/>
            <person name="Janitza P."/>
            <person name="Kern R."/>
            <person name="Heyl A."/>
            <person name="Rumpler F."/>
            <person name="Villalobos L.I.A.C."/>
            <person name="Clay J.M."/>
            <person name="Skokan R."/>
            <person name="Toyoda A."/>
            <person name="Suzuki Y."/>
            <person name="Kagoshima H."/>
            <person name="Schijlen E."/>
            <person name="Tajeshwar N."/>
            <person name="Catarino B."/>
            <person name="Hetherington A.J."/>
            <person name="Saltykova A."/>
            <person name="Bonnot C."/>
            <person name="Breuninger H."/>
            <person name="Symeonidi A."/>
            <person name="Radhakrishnan G.V."/>
            <person name="Van Nieuwerburgh F."/>
            <person name="Deforce D."/>
            <person name="Chang C."/>
            <person name="Karol K.G."/>
            <person name="Hedrich R."/>
            <person name="Ulvskov P."/>
            <person name="Glockner G."/>
            <person name="Delwiche C.F."/>
            <person name="Petrasek J."/>
            <person name="Van de Peer Y."/>
            <person name="Friml J."/>
            <person name="Beilby M."/>
            <person name="Dolan L."/>
            <person name="Kohara Y."/>
            <person name="Sugano S."/>
            <person name="Fujiyama A."/>
            <person name="Delaux P.-M."/>
            <person name="Quint M."/>
            <person name="TheiBen G."/>
            <person name="Hagemann M."/>
            <person name="Harholt J."/>
            <person name="Dunand C."/>
            <person name="Zachgo S."/>
            <person name="Langdale J."/>
            <person name="Maumus F."/>
            <person name="Straeten D.V.D."/>
            <person name="Gould S.B."/>
            <person name="Rensing S.A."/>
        </authorList>
    </citation>
    <scope>NUCLEOTIDE SEQUENCE [LARGE SCALE GENOMIC DNA]</scope>
    <source>
        <strain evidence="2 3">S276</strain>
    </source>
</reference>
<evidence type="ECO:0000313" key="2">
    <source>
        <dbReference type="EMBL" id="GBG66424.1"/>
    </source>
</evidence>
<sequence>MASVDLEGSGEACCSDEEGDKRNGIASGNSNADGDGVVRLPDPYDEEKYPDRQGEDPDRLSVKQVAENGKGSRSAEEVEQQQETDPDRLSVTGFAENGKGDEVAEEDEQQPERDPDRLPVTEVAENGKGSRSPEEVEQQQETDPDRLSVTGFAENGKGDEVAEEDEQQPERDPDRLPVKEVAQNGKGDKVQGQEQEEAENDSEVDGDGDDDDADDDDEEEGDEDDEDEDEEVVGALDWCDLRDDLQSRGRLHGSGSYGGGYSVQNRPNAFGGAHSHNAGSAGPTPSGMLQPRGVRNQHKFAGRIHVGPLEAGKVSAYEIGATSVKECSRREVEGRVRVVDKSDRATVEQALDPRTRMVLFKMLHKGVFCEINGCISTGKEERTRPQ</sequence>
<dbReference type="OrthoDB" id="205248at2759"/>
<organism evidence="2 3">
    <name type="scientific">Chara braunii</name>
    <name type="common">Braun's stonewort</name>
    <dbReference type="NCBI Taxonomy" id="69332"/>
    <lineage>
        <taxon>Eukaryota</taxon>
        <taxon>Viridiplantae</taxon>
        <taxon>Streptophyta</taxon>
        <taxon>Charophyceae</taxon>
        <taxon>Charales</taxon>
        <taxon>Characeae</taxon>
        <taxon>Chara</taxon>
    </lineage>
</organism>
<dbReference type="Gramene" id="GBG66424">
    <property type="protein sequence ID" value="GBG66424"/>
    <property type="gene ID" value="CBR_g61468"/>
</dbReference>
<feature type="compositionally biased region" description="Basic and acidic residues" evidence="1">
    <location>
        <begin position="110"/>
        <end position="119"/>
    </location>
</feature>
<gene>
    <name evidence="2" type="ORF">CBR_g61468</name>
</gene>
<protein>
    <submittedName>
        <fullName evidence="2">Uncharacterized protein</fullName>
    </submittedName>
</protein>
<feature type="compositionally biased region" description="Low complexity" evidence="1">
    <location>
        <begin position="268"/>
        <end position="282"/>
    </location>
</feature>
<evidence type="ECO:0000313" key="3">
    <source>
        <dbReference type="Proteomes" id="UP000265515"/>
    </source>
</evidence>
<feature type="region of interest" description="Disordered" evidence="1">
    <location>
        <begin position="1"/>
        <end position="240"/>
    </location>
</feature>
<dbReference type="STRING" id="69332.A0A388K8M6"/>
<dbReference type="PANTHER" id="PTHR45723">
    <property type="entry name" value="SERINE/THREONINE-PROTEIN KINASE RIO1"/>
    <property type="match status" value="1"/>
</dbReference>
<feature type="compositionally biased region" description="Basic and acidic residues" evidence="1">
    <location>
        <begin position="46"/>
        <end position="61"/>
    </location>
</feature>
<dbReference type="Proteomes" id="UP000265515">
    <property type="component" value="Unassembled WGS sequence"/>
</dbReference>